<keyword evidence="4" id="KW-1185">Reference proteome</keyword>
<dbReference type="EMBL" id="MU155365">
    <property type="protein sequence ID" value="KAF9474719.1"/>
    <property type="molecule type" value="Genomic_DNA"/>
</dbReference>
<evidence type="ECO:0000313" key="3">
    <source>
        <dbReference type="EMBL" id="KAF9474719.1"/>
    </source>
</evidence>
<feature type="chain" id="PRO_5040151659" evidence="2">
    <location>
        <begin position="21"/>
        <end position="107"/>
    </location>
</feature>
<reference evidence="3" key="1">
    <citation type="submission" date="2020-11" db="EMBL/GenBank/DDBJ databases">
        <authorList>
            <consortium name="DOE Joint Genome Institute"/>
            <person name="Ahrendt S."/>
            <person name="Riley R."/>
            <person name="Andreopoulos W."/>
            <person name="Labutti K."/>
            <person name="Pangilinan J."/>
            <person name="Ruiz-Duenas F.J."/>
            <person name="Barrasa J.M."/>
            <person name="Sanchez-Garcia M."/>
            <person name="Camarero S."/>
            <person name="Miyauchi S."/>
            <person name="Serrano A."/>
            <person name="Linde D."/>
            <person name="Babiker R."/>
            <person name="Drula E."/>
            <person name="Ayuso-Fernandez I."/>
            <person name="Pacheco R."/>
            <person name="Padilla G."/>
            <person name="Ferreira P."/>
            <person name="Barriuso J."/>
            <person name="Kellner H."/>
            <person name="Castanera R."/>
            <person name="Alfaro M."/>
            <person name="Ramirez L."/>
            <person name="Pisabarro A.G."/>
            <person name="Kuo A."/>
            <person name="Tritt A."/>
            <person name="Lipzen A."/>
            <person name="He G."/>
            <person name="Yan M."/>
            <person name="Ng V."/>
            <person name="Cullen D."/>
            <person name="Martin F."/>
            <person name="Rosso M.-N."/>
            <person name="Henrissat B."/>
            <person name="Hibbett D."/>
            <person name="Martinez A.T."/>
            <person name="Grigoriev I.V."/>
        </authorList>
    </citation>
    <scope>NUCLEOTIDE SEQUENCE</scope>
    <source>
        <strain evidence="3">CIRM-BRFM 674</strain>
    </source>
</reference>
<feature type="signal peptide" evidence="2">
    <location>
        <begin position="1"/>
        <end position="20"/>
    </location>
</feature>
<evidence type="ECO:0000256" key="2">
    <source>
        <dbReference type="SAM" id="SignalP"/>
    </source>
</evidence>
<accession>A0A9P5YU90</accession>
<comment type="caution">
    <text evidence="3">The sequence shown here is derived from an EMBL/GenBank/DDBJ whole genome shotgun (WGS) entry which is preliminary data.</text>
</comment>
<name>A0A9P5YU90_9AGAR</name>
<feature type="region of interest" description="Disordered" evidence="1">
    <location>
        <begin position="81"/>
        <end position="100"/>
    </location>
</feature>
<proteinExistence type="predicted"/>
<dbReference type="OrthoDB" id="2928732at2759"/>
<dbReference type="AlphaFoldDB" id="A0A9P5YU90"/>
<evidence type="ECO:0000313" key="4">
    <source>
        <dbReference type="Proteomes" id="UP000807469"/>
    </source>
</evidence>
<keyword evidence="2" id="KW-0732">Signal</keyword>
<gene>
    <name evidence="3" type="ORF">BDN70DRAFT_936433</name>
</gene>
<protein>
    <submittedName>
        <fullName evidence="3">Uncharacterized protein</fullName>
    </submittedName>
</protein>
<sequence length="107" mass="10823">MQFKFFFVAAALAAASQAMAATVAGFAGADCTGAQVFSSGASARECLTLKQNSVKSIKYSGVPNQIKFFISGGGHDSCTNGSQLTRGSGSGCATAPDGSNWESVLLT</sequence>
<dbReference type="Proteomes" id="UP000807469">
    <property type="component" value="Unassembled WGS sequence"/>
</dbReference>
<organism evidence="3 4">
    <name type="scientific">Pholiota conissans</name>
    <dbReference type="NCBI Taxonomy" id="109636"/>
    <lineage>
        <taxon>Eukaryota</taxon>
        <taxon>Fungi</taxon>
        <taxon>Dikarya</taxon>
        <taxon>Basidiomycota</taxon>
        <taxon>Agaricomycotina</taxon>
        <taxon>Agaricomycetes</taxon>
        <taxon>Agaricomycetidae</taxon>
        <taxon>Agaricales</taxon>
        <taxon>Agaricineae</taxon>
        <taxon>Strophariaceae</taxon>
        <taxon>Pholiota</taxon>
    </lineage>
</organism>
<evidence type="ECO:0000256" key="1">
    <source>
        <dbReference type="SAM" id="MobiDB-lite"/>
    </source>
</evidence>